<dbReference type="PANTHER" id="PTHR40266">
    <property type="entry name" value="TOXIN HIGB-1"/>
    <property type="match status" value="1"/>
</dbReference>
<dbReference type="PANTHER" id="PTHR40266:SF2">
    <property type="entry name" value="TOXIN HIGB-1"/>
    <property type="match status" value="1"/>
</dbReference>
<keyword evidence="2" id="KW-1185">Reference proteome</keyword>
<dbReference type="InterPro" id="IPR035093">
    <property type="entry name" value="RelE/ParE_toxin_dom_sf"/>
</dbReference>
<dbReference type="RefSeq" id="WP_007652701.1">
    <property type="nucleotide sequence ID" value="NZ_FTNM01000002.1"/>
</dbReference>
<dbReference type="OrthoDB" id="9801102at2"/>
<dbReference type="Proteomes" id="UP000185924">
    <property type="component" value="Unassembled WGS sequence"/>
</dbReference>
<organism evidence="1 2">
    <name type="scientific">Pontibacter lucknowensis</name>
    <dbReference type="NCBI Taxonomy" id="1077936"/>
    <lineage>
        <taxon>Bacteria</taxon>
        <taxon>Pseudomonadati</taxon>
        <taxon>Bacteroidota</taxon>
        <taxon>Cytophagia</taxon>
        <taxon>Cytophagales</taxon>
        <taxon>Hymenobacteraceae</taxon>
        <taxon>Pontibacter</taxon>
    </lineage>
</organism>
<evidence type="ECO:0000313" key="1">
    <source>
        <dbReference type="EMBL" id="SIQ89146.1"/>
    </source>
</evidence>
<protein>
    <submittedName>
        <fullName evidence="1">Proteic killer suppression protein</fullName>
    </submittedName>
</protein>
<gene>
    <name evidence="1" type="ORF">SAMN05421545_1524</name>
</gene>
<dbReference type="EMBL" id="FTNM01000002">
    <property type="protein sequence ID" value="SIQ89146.1"/>
    <property type="molecule type" value="Genomic_DNA"/>
</dbReference>
<sequence>MIVSFKHKGLEKFFLKGDGSKLNPQHLDKIGEILTVLHAAISIQDLNVPGYGLHQLKGNLKGHWAVKISGNWRITFKFVGENIEVLDVNYVDYH</sequence>
<reference evidence="2" key="1">
    <citation type="submission" date="2017-01" db="EMBL/GenBank/DDBJ databases">
        <authorList>
            <person name="Varghese N."/>
            <person name="Submissions S."/>
        </authorList>
    </citation>
    <scope>NUCLEOTIDE SEQUENCE [LARGE SCALE GENOMIC DNA]</scope>
    <source>
        <strain evidence="2">DM9</strain>
    </source>
</reference>
<accession>A0A1N6WGN5</accession>
<proteinExistence type="predicted"/>
<dbReference type="Pfam" id="PF05015">
    <property type="entry name" value="HigB-like_toxin"/>
    <property type="match status" value="1"/>
</dbReference>
<dbReference type="Gene3D" id="3.30.2310.20">
    <property type="entry name" value="RelE-like"/>
    <property type="match status" value="1"/>
</dbReference>
<evidence type="ECO:0000313" key="2">
    <source>
        <dbReference type="Proteomes" id="UP000185924"/>
    </source>
</evidence>
<name>A0A1N6WGN5_9BACT</name>
<dbReference type="InterPro" id="IPR007711">
    <property type="entry name" value="HigB-1"/>
</dbReference>
<dbReference type="SUPFAM" id="SSF143011">
    <property type="entry name" value="RelE-like"/>
    <property type="match status" value="1"/>
</dbReference>
<dbReference type="STRING" id="1077936.SAMN05421545_1524"/>
<dbReference type="AlphaFoldDB" id="A0A1N6WGN5"/>